<accession>D7MWW5</accession>
<name>D7MWW5_ARALL</name>
<dbReference type="AlphaFoldDB" id="D7MWW5"/>
<protein>
    <submittedName>
        <fullName evidence="2">Predicted protein</fullName>
    </submittedName>
</protein>
<organism evidence="3">
    <name type="scientific">Arabidopsis lyrata subsp. lyrata</name>
    <name type="common">Lyre-leaved rock-cress</name>
    <dbReference type="NCBI Taxonomy" id="81972"/>
    <lineage>
        <taxon>Eukaryota</taxon>
        <taxon>Viridiplantae</taxon>
        <taxon>Streptophyta</taxon>
        <taxon>Embryophyta</taxon>
        <taxon>Tracheophyta</taxon>
        <taxon>Spermatophyta</taxon>
        <taxon>Magnoliopsida</taxon>
        <taxon>eudicotyledons</taxon>
        <taxon>Gunneridae</taxon>
        <taxon>Pentapetalae</taxon>
        <taxon>rosids</taxon>
        <taxon>malvids</taxon>
        <taxon>Brassicales</taxon>
        <taxon>Brassicaceae</taxon>
        <taxon>Camelineae</taxon>
        <taxon>Arabidopsis</taxon>
    </lineage>
</organism>
<proteinExistence type="predicted"/>
<sequence>MRSILSGIQKFVQSTPQSDSVSESSQQPKSSSPVMNKSESGLNDKLQSPQRTQFGDSKMVRNESVTASDVQSRSPQRTEIGDPEKAIMVIREHQTEGKASVEQVASPIPPVIVELTDDGDSSVAPQYFIGSAFNCKNKMMCPSCRKVEKGEWTNPGLTSFSAWRGRHVHVLPDDETHNIQNISNHPALPTPLEPRNDFWVHDHASEARLDPEFVEEFSRRRLNDLVNGNGGRSVGTSNGRGTSNDGGASNDAAASNGRESHDRVTSWDW</sequence>
<dbReference type="EMBL" id="GL348875">
    <property type="protein sequence ID" value="EFH38966.1"/>
    <property type="molecule type" value="Genomic_DNA"/>
</dbReference>
<feature type="region of interest" description="Disordered" evidence="1">
    <location>
        <begin position="1"/>
        <end position="83"/>
    </location>
</feature>
<gene>
    <name evidence="2" type="ORF">ARALYDRAFT_686535</name>
</gene>
<evidence type="ECO:0000313" key="2">
    <source>
        <dbReference type="EMBL" id="EFH38966.1"/>
    </source>
</evidence>
<reference evidence="3" key="1">
    <citation type="journal article" date="2011" name="Nat. Genet.">
        <title>The Arabidopsis lyrata genome sequence and the basis of rapid genome size change.</title>
        <authorList>
            <person name="Hu T.T."/>
            <person name="Pattyn P."/>
            <person name="Bakker E.G."/>
            <person name="Cao J."/>
            <person name="Cheng J.-F."/>
            <person name="Clark R.M."/>
            <person name="Fahlgren N."/>
            <person name="Fawcett J.A."/>
            <person name="Grimwood J."/>
            <person name="Gundlach H."/>
            <person name="Haberer G."/>
            <person name="Hollister J.D."/>
            <person name="Ossowski S."/>
            <person name="Ottilar R.P."/>
            <person name="Salamov A.A."/>
            <person name="Schneeberger K."/>
            <person name="Spannagl M."/>
            <person name="Wang X."/>
            <person name="Yang L."/>
            <person name="Nasrallah M.E."/>
            <person name="Bergelson J."/>
            <person name="Carrington J.C."/>
            <person name="Gaut B.S."/>
            <person name="Schmutz J."/>
            <person name="Mayer K.F.X."/>
            <person name="Van de Peer Y."/>
            <person name="Grigoriev I.V."/>
            <person name="Nordborg M."/>
            <person name="Weigel D."/>
            <person name="Guo Y.-L."/>
        </authorList>
    </citation>
    <scope>NUCLEOTIDE SEQUENCE [LARGE SCALE GENOMIC DNA]</scope>
    <source>
        <strain evidence="3">cv. MN47</strain>
    </source>
</reference>
<dbReference type="Proteomes" id="UP000008694">
    <property type="component" value="Unassembled WGS sequence"/>
</dbReference>
<keyword evidence="3" id="KW-1185">Reference proteome</keyword>
<feature type="compositionally biased region" description="Polar residues" evidence="1">
    <location>
        <begin position="63"/>
        <end position="77"/>
    </location>
</feature>
<feature type="compositionally biased region" description="Basic and acidic residues" evidence="1">
    <location>
        <begin position="258"/>
        <end position="269"/>
    </location>
</feature>
<feature type="compositionally biased region" description="Low complexity" evidence="1">
    <location>
        <begin position="243"/>
        <end position="257"/>
    </location>
</feature>
<evidence type="ECO:0000256" key="1">
    <source>
        <dbReference type="SAM" id="MobiDB-lite"/>
    </source>
</evidence>
<evidence type="ECO:0000313" key="3">
    <source>
        <dbReference type="Proteomes" id="UP000008694"/>
    </source>
</evidence>
<feature type="region of interest" description="Disordered" evidence="1">
    <location>
        <begin position="224"/>
        <end position="269"/>
    </location>
</feature>
<feature type="compositionally biased region" description="Low complexity" evidence="1">
    <location>
        <begin position="13"/>
        <end position="33"/>
    </location>
</feature>
<dbReference type="Gramene" id="Al_scaffold_0225_1">
    <property type="protein sequence ID" value="Al_scaffold_0225_1"/>
    <property type="gene ID" value="Al_scaffold_0225_1"/>
</dbReference>
<dbReference type="HOGENOM" id="CLU_1035636_0_0_1"/>
<feature type="compositionally biased region" description="Polar residues" evidence="1">
    <location>
        <begin position="34"/>
        <end position="55"/>
    </location>
</feature>